<accession>A0A3P1B3A1</accession>
<sequence length="131" mass="14509">MKTILPTIILLLFAGKISYAQQLVYTPVNPNFGGNPLNYSGLLASANAQNKFDDNQRSSNSSLLDNFSETVKRQILSQLSRGLFDNNENLENLEEGTFEIGDLIISIDETRTGTVIRIIDNKTGETTEIIL</sequence>
<dbReference type="InterPro" id="IPR018893">
    <property type="entry name" value="T8SS_CsgF"/>
</dbReference>
<evidence type="ECO:0000256" key="2">
    <source>
        <dbReference type="ARBA" id="ARBA00014031"/>
    </source>
</evidence>
<dbReference type="OrthoDB" id="1443407at2"/>
<protein>
    <recommendedName>
        <fullName evidence="2">Curli production assembly/transport component CsgF</fullName>
    </recommendedName>
</protein>
<name>A0A3P1B3A1_9FLAO</name>
<evidence type="ECO:0000256" key="1">
    <source>
        <dbReference type="ARBA" id="ARBA00003989"/>
    </source>
</evidence>
<keyword evidence="5" id="KW-1185">Reference proteome</keyword>
<dbReference type="EMBL" id="RQTJ01000009">
    <property type="protein sequence ID" value="RRA95435.1"/>
    <property type="molecule type" value="Genomic_DNA"/>
</dbReference>
<organism evidence="4 5">
    <name type="scientific">Paenimyroides viscosum</name>
    <dbReference type="NCBI Taxonomy" id="2488729"/>
    <lineage>
        <taxon>Bacteria</taxon>
        <taxon>Pseudomonadati</taxon>
        <taxon>Bacteroidota</taxon>
        <taxon>Flavobacteriia</taxon>
        <taxon>Flavobacteriales</taxon>
        <taxon>Flavobacteriaceae</taxon>
        <taxon>Paenimyroides</taxon>
    </lineage>
</organism>
<keyword evidence="3" id="KW-0732">Signal</keyword>
<reference evidence="4 5" key="1">
    <citation type="submission" date="2018-11" db="EMBL/GenBank/DDBJ databases">
        <title>Flavobacterium sp. nov., YIM 102796 draft genome.</title>
        <authorList>
            <person name="Li G."/>
            <person name="Jiang Y."/>
        </authorList>
    </citation>
    <scope>NUCLEOTIDE SEQUENCE [LARGE SCALE GENOMIC DNA]</scope>
    <source>
        <strain evidence="4 5">YIM 102796</strain>
    </source>
</reference>
<dbReference type="Pfam" id="PF10614">
    <property type="entry name" value="CsgF"/>
    <property type="match status" value="1"/>
</dbReference>
<comment type="function">
    <text evidence="1">May be involved in the biogenesis of curli organelles.</text>
</comment>
<comment type="caution">
    <text evidence="4">The sequence shown here is derived from an EMBL/GenBank/DDBJ whole genome shotgun (WGS) entry which is preliminary data.</text>
</comment>
<evidence type="ECO:0000256" key="3">
    <source>
        <dbReference type="ARBA" id="ARBA00022729"/>
    </source>
</evidence>
<proteinExistence type="predicted"/>
<evidence type="ECO:0000313" key="5">
    <source>
        <dbReference type="Proteomes" id="UP000268372"/>
    </source>
</evidence>
<dbReference type="Proteomes" id="UP000268372">
    <property type="component" value="Unassembled WGS sequence"/>
</dbReference>
<evidence type="ECO:0000313" key="4">
    <source>
        <dbReference type="EMBL" id="RRA95435.1"/>
    </source>
</evidence>
<dbReference type="AlphaFoldDB" id="A0A3P1B3A1"/>
<dbReference type="RefSeq" id="WP_124899021.1">
    <property type="nucleotide sequence ID" value="NZ_RQTJ01000009.1"/>
</dbReference>
<gene>
    <name evidence="4" type="ORF">EG242_06145</name>
</gene>